<evidence type="ECO:0000256" key="13">
    <source>
        <dbReference type="ARBA" id="ARBA00047899"/>
    </source>
</evidence>
<protein>
    <recommendedName>
        <fullName evidence="5">EKC/KEOPS complex subunit BUD32</fullName>
        <ecNumber evidence="3">2.7.11.1</ecNumber>
    </recommendedName>
    <alternativeName>
        <fullName evidence="11 12">Atypical Serine/threonine protein kinase BUD32</fullName>
    </alternativeName>
    <alternativeName>
        <fullName evidence="4">EKC/KEOPS complex subunit bud32</fullName>
    </alternativeName>
</protein>
<dbReference type="GO" id="GO:0005524">
    <property type="term" value="F:ATP binding"/>
    <property type="evidence" value="ECO:0007669"/>
    <property type="project" value="UniProtKB-KW"/>
</dbReference>
<comment type="catalytic activity">
    <reaction evidence="13">
        <text>L-threonyl-[protein] + ATP = O-phospho-L-threonyl-[protein] + ADP + H(+)</text>
        <dbReference type="Rhea" id="RHEA:46608"/>
        <dbReference type="Rhea" id="RHEA-COMP:11060"/>
        <dbReference type="Rhea" id="RHEA-COMP:11605"/>
        <dbReference type="ChEBI" id="CHEBI:15378"/>
        <dbReference type="ChEBI" id="CHEBI:30013"/>
        <dbReference type="ChEBI" id="CHEBI:30616"/>
        <dbReference type="ChEBI" id="CHEBI:61977"/>
        <dbReference type="ChEBI" id="CHEBI:456216"/>
        <dbReference type="EC" id="2.7.11.1"/>
    </reaction>
</comment>
<comment type="function">
    <text evidence="1">Component of the EKC/KEOPS complex that is required for the formation of a threonylcarbamoyl group on adenosine at position 37 (t(6)A37) in tRNAs that read codons beginning with adenine. The complex is probably involved in the transfer of the threonylcarbamoyl moiety of threonylcarbamoyl-AMP (TC-AMP) to the N6 group of A37. BUD32 has ATPase activity in the context of the EKC/KEOPS complex and likely plays a supporting role to the catalytic subunit KAE1. The EKC/KEOPS complex also promotes both telomere uncapping and telomere elongation. The complex is required for efficient recruitment of transcriptional coactivators.</text>
</comment>
<accession>A0A7U2F1B9</accession>
<dbReference type="KEGG" id="pno:SNOG_01737"/>
<evidence type="ECO:0000256" key="11">
    <source>
        <dbReference type="ARBA" id="ARBA00030980"/>
    </source>
</evidence>
<evidence type="ECO:0000256" key="2">
    <source>
        <dbReference type="ARBA" id="ARBA00011534"/>
    </source>
</evidence>
<evidence type="ECO:0000256" key="10">
    <source>
        <dbReference type="ARBA" id="ARBA00022840"/>
    </source>
</evidence>
<evidence type="ECO:0000256" key="3">
    <source>
        <dbReference type="ARBA" id="ARBA00012513"/>
    </source>
</evidence>
<dbReference type="InterPro" id="IPR008266">
    <property type="entry name" value="Tyr_kinase_AS"/>
</dbReference>
<dbReference type="PANTHER" id="PTHR43671">
    <property type="entry name" value="SERINE/THREONINE-PROTEIN KINASE NEK"/>
    <property type="match status" value="1"/>
</dbReference>
<evidence type="ECO:0000256" key="12">
    <source>
        <dbReference type="ARBA" id="ARBA00033194"/>
    </source>
</evidence>
<evidence type="ECO:0000256" key="8">
    <source>
        <dbReference type="ARBA" id="ARBA00022741"/>
    </source>
</evidence>
<dbReference type="GO" id="GO:0004674">
    <property type="term" value="F:protein serine/threonine kinase activity"/>
    <property type="evidence" value="ECO:0007669"/>
    <property type="project" value="UniProtKB-KW"/>
</dbReference>
<dbReference type="InterPro" id="IPR011009">
    <property type="entry name" value="Kinase-like_dom_sf"/>
</dbReference>
<organism evidence="16 17">
    <name type="scientific">Phaeosphaeria nodorum (strain SN15 / ATCC MYA-4574 / FGSC 10173)</name>
    <name type="common">Glume blotch fungus</name>
    <name type="synonym">Parastagonospora nodorum</name>
    <dbReference type="NCBI Taxonomy" id="321614"/>
    <lineage>
        <taxon>Eukaryota</taxon>
        <taxon>Fungi</taxon>
        <taxon>Dikarya</taxon>
        <taxon>Ascomycota</taxon>
        <taxon>Pezizomycotina</taxon>
        <taxon>Dothideomycetes</taxon>
        <taxon>Pleosporomycetidae</taxon>
        <taxon>Pleosporales</taxon>
        <taxon>Pleosporineae</taxon>
        <taxon>Phaeosphaeriaceae</taxon>
        <taxon>Parastagonospora</taxon>
    </lineage>
</organism>
<keyword evidence="6 16" id="KW-0723">Serine/threonine-protein kinase</keyword>
<dbReference type="Pfam" id="PF00069">
    <property type="entry name" value="Pkinase"/>
    <property type="match status" value="1"/>
</dbReference>
<keyword evidence="8" id="KW-0547">Nucleotide-binding</keyword>
<proteinExistence type="predicted"/>
<evidence type="ECO:0000313" key="16">
    <source>
        <dbReference type="EMBL" id="QRC96850.1"/>
    </source>
</evidence>
<name>A0A7U2F1B9_PHANO</name>
<dbReference type="InterPro" id="IPR050660">
    <property type="entry name" value="NEK_Ser/Thr_kinase"/>
</dbReference>
<dbReference type="InterPro" id="IPR000719">
    <property type="entry name" value="Prot_kinase_dom"/>
</dbReference>
<comment type="catalytic activity">
    <reaction evidence="14">
        <text>L-seryl-[protein] + ATP = O-phospho-L-seryl-[protein] + ADP + H(+)</text>
        <dbReference type="Rhea" id="RHEA:17989"/>
        <dbReference type="Rhea" id="RHEA-COMP:9863"/>
        <dbReference type="Rhea" id="RHEA-COMP:11604"/>
        <dbReference type="ChEBI" id="CHEBI:15378"/>
        <dbReference type="ChEBI" id="CHEBI:29999"/>
        <dbReference type="ChEBI" id="CHEBI:30616"/>
        <dbReference type="ChEBI" id="CHEBI:83421"/>
        <dbReference type="ChEBI" id="CHEBI:456216"/>
        <dbReference type="EC" id="2.7.11.1"/>
    </reaction>
</comment>
<keyword evidence="7" id="KW-0808">Transferase</keyword>
<sequence>MASSTSIPCPASTFMLSHAQLAAMEEWAFLTHLHLHRSSRPQSQQSFLQARQHRYPSIPAYNFQATLSTIPPSSLVLFPAWCKAHSLDSGKHTSYAQYLSEVNLLPYEGDPADYPGLYHFVCMIHCGTNRFEGFERKDQMSVRWILNCFYESRYLADFGGLGDVVGGRWSIVATLTNDSGDCNRGIHKVHEYATPGPVRLMKVLASEALWPGHSAREIGILATLRGGCANIVQSFDSYTPSGRHDLPWLIMEMCNAQSLWNRAKKYWKAEEDVPELFIWHVFISLLEAVKYCHYGPGEEDWDPIYHRDITLSNVLLHYPTDDKTGYPDVKLADFGCAVTRSEATAKQLKIADMPEVCPSAIPPEGALAAKATDMYQVGAIVKELMEKERNSHGRALVRTYSKTLQYLADCCTILLAAKRPDAASMLRIVRTNRDDLLAAGSVRHERLRGE</sequence>
<dbReference type="Proteomes" id="UP000663193">
    <property type="component" value="Chromosome 6"/>
</dbReference>
<dbReference type="SUPFAM" id="SSF56112">
    <property type="entry name" value="Protein kinase-like (PK-like)"/>
    <property type="match status" value="1"/>
</dbReference>
<feature type="domain" description="Protein kinase" evidence="15">
    <location>
        <begin position="150"/>
        <end position="447"/>
    </location>
</feature>
<keyword evidence="10" id="KW-0067">ATP-binding</keyword>
<keyword evidence="17" id="KW-1185">Reference proteome</keyword>
<dbReference type="RefSeq" id="XP_001792369.1">
    <property type="nucleotide sequence ID" value="XM_001792317.1"/>
</dbReference>
<evidence type="ECO:0000256" key="5">
    <source>
        <dbReference type="ARBA" id="ARBA00019973"/>
    </source>
</evidence>
<gene>
    <name evidence="16" type="ORF">JI435_017370</name>
</gene>
<dbReference type="SMART" id="SM00220">
    <property type="entry name" value="S_TKc"/>
    <property type="match status" value="1"/>
</dbReference>
<evidence type="ECO:0000256" key="1">
    <source>
        <dbReference type="ARBA" id="ARBA00003747"/>
    </source>
</evidence>
<dbReference type="AlphaFoldDB" id="A0A7U2F1B9"/>
<keyword evidence="9 16" id="KW-0418">Kinase</keyword>
<reference evidence="17" key="1">
    <citation type="journal article" date="2021" name="BMC Genomics">
        <title>Chromosome-level genome assembly and manually-curated proteome of model necrotroph Parastagonospora nodorum Sn15 reveals a genome-wide trove of candidate effector homologs, and redundancy of virulence-related functions within an accessory chromosome.</title>
        <authorList>
            <person name="Bertazzoni S."/>
            <person name="Jones D.A.B."/>
            <person name="Phan H.T."/>
            <person name="Tan K.-C."/>
            <person name="Hane J.K."/>
        </authorList>
    </citation>
    <scope>NUCLEOTIDE SEQUENCE [LARGE SCALE GENOMIC DNA]</scope>
    <source>
        <strain evidence="17">SN15 / ATCC MYA-4574 / FGSC 10173)</strain>
    </source>
</reference>
<dbReference type="EMBL" id="CP069028">
    <property type="protein sequence ID" value="QRC96850.1"/>
    <property type="molecule type" value="Genomic_DNA"/>
</dbReference>
<dbReference type="EC" id="2.7.11.1" evidence="3"/>
<evidence type="ECO:0000256" key="6">
    <source>
        <dbReference type="ARBA" id="ARBA00022527"/>
    </source>
</evidence>
<dbReference type="PROSITE" id="PS50011">
    <property type="entry name" value="PROTEIN_KINASE_DOM"/>
    <property type="match status" value="1"/>
</dbReference>
<comment type="subunit">
    <text evidence="2">Component of the EKC/KEOPS complex composed of at least BUD32, CGI121, GON7, KAE1 and PCC1; the whole complex dimerizes.</text>
</comment>
<dbReference type="PANTHER" id="PTHR43671:SF98">
    <property type="entry name" value="SERINE_THREONINE-PROTEIN KINASE NEK11"/>
    <property type="match status" value="1"/>
</dbReference>
<evidence type="ECO:0000256" key="14">
    <source>
        <dbReference type="ARBA" id="ARBA00048679"/>
    </source>
</evidence>
<evidence type="ECO:0000256" key="7">
    <source>
        <dbReference type="ARBA" id="ARBA00022679"/>
    </source>
</evidence>
<evidence type="ECO:0000313" key="17">
    <source>
        <dbReference type="Proteomes" id="UP000663193"/>
    </source>
</evidence>
<dbReference type="Gene3D" id="1.10.510.10">
    <property type="entry name" value="Transferase(Phosphotransferase) domain 1"/>
    <property type="match status" value="1"/>
</dbReference>
<evidence type="ECO:0000259" key="15">
    <source>
        <dbReference type="PROSITE" id="PS50011"/>
    </source>
</evidence>
<evidence type="ECO:0000256" key="9">
    <source>
        <dbReference type="ARBA" id="ARBA00022777"/>
    </source>
</evidence>
<dbReference type="OrthoDB" id="310217at2759"/>
<dbReference type="VEuPathDB" id="FungiDB:JI435_017370"/>
<evidence type="ECO:0000256" key="4">
    <source>
        <dbReference type="ARBA" id="ARBA00013948"/>
    </source>
</evidence>
<dbReference type="PROSITE" id="PS00109">
    <property type="entry name" value="PROTEIN_KINASE_TYR"/>
    <property type="match status" value="1"/>
</dbReference>